<organism evidence="2 3">
    <name type="scientific">Symbiodinium microadriaticum</name>
    <name type="common">Dinoflagellate</name>
    <name type="synonym">Zooxanthella microadriatica</name>
    <dbReference type="NCBI Taxonomy" id="2951"/>
    <lineage>
        <taxon>Eukaryota</taxon>
        <taxon>Sar</taxon>
        <taxon>Alveolata</taxon>
        <taxon>Dinophyceae</taxon>
        <taxon>Suessiales</taxon>
        <taxon>Symbiodiniaceae</taxon>
        <taxon>Symbiodinium</taxon>
    </lineage>
</organism>
<gene>
    <name evidence="2" type="ORF">AK812_SmicGene30510</name>
</gene>
<feature type="region of interest" description="Disordered" evidence="1">
    <location>
        <begin position="683"/>
        <end position="741"/>
    </location>
</feature>
<dbReference type="OrthoDB" id="448317at2759"/>
<dbReference type="EMBL" id="LSRX01000826">
    <property type="protein sequence ID" value="OLP88180.1"/>
    <property type="molecule type" value="Genomic_DNA"/>
</dbReference>
<dbReference type="Proteomes" id="UP000186817">
    <property type="component" value="Unassembled WGS sequence"/>
</dbReference>
<feature type="compositionally biased region" description="Basic and acidic residues" evidence="1">
    <location>
        <begin position="294"/>
        <end position="310"/>
    </location>
</feature>
<accession>A0A1Q9CZ50</accession>
<protein>
    <submittedName>
        <fullName evidence="2">Uncharacterized protein</fullName>
    </submittedName>
</protein>
<name>A0A1Q9CZ50_SYMMI</name>
<sequence>MVAVAPLLQEQSKIVILVDLTRLGGCRFAATIPSAWSVRDFEVAIVQPLFGAGGDRRVLVGPRQRPVTGQEVIDAEHGDVVAVLPSDQVAAAPLRLDDLLRVEVAKGDHHNATVTRPEPGVAVWCNERLEVFPRRAFVDGSALALIAAKAGFEEEVMSVAFAGGIAGLSIAGVACDLAGIPWQVAVQPLESRGTSAALVIDARSFGAGIRVVADVGQRVTLDQLVAFVQVPYLLRHVLCWREEARTESAQFVCCLIRLFPRARPFELSPREQIGALEVSGRDAEGGAADLADAQGERSAEEDSRSGHGEGTDEASSSAASSSDGSIADSEGSCLASVLVLCPDRIQQQVQVRVVSPCSGQDVADAVAHALDAEFYRLSSLLVPCRQQLSDRWGLMLALPAWAGDEPLVVIDTRECDGRLFLAPAAREISRQHALAVADMDDVSVDVYPFGRHDALAEGQSVRLQPFGVIQFVPEGANPGPVFSWTGVVRTINDGFGGGRMPDHTPSEQAGRLLAVLEDGCRHFTLMPGRAAFYALDVSTVFGIPLHWTSIQTARPPIKDCQYRGHACKGVFIVSDRIPNLPVPPRRPGFDFFFIILDCRPLLLGFEQWPVYDMFCSHSELVDHLSTFLPEDHQVQLEGATVEGDRLIVSRGSVLVAQYVPVTPLSWEPDGRRDEHSLDLEVSADAAPDGSPGQWRASGGSTGRDSPVSRSFRSRSPRRSPDMLQDGVMPGPEGETLAPLWGSDTLPTPGPVWHEVFVAYVVVAGLAESLRLLVGVIADGFFRCLCVRVIQLSAVMCRPRSKAHADPAGSAVCTSADVEGDDVGSLRGLPSDESWSRGLRQSRLLTEPAGSSDADRATMSNLRHLAAEIGGEWPYFEAQGVPGARPFVLHDPMAPTADMTGVTRWIKVVVLKPFFVPEELWVRVTFSALFADVKAAVQAVRDPVIADRFPVLWEVSPQTVEGVCVLLAGPDWARVANLVCVDARAWDGRIYAGLCPAYVDRNSALHVADIPPEGRVDVFFGWDHEPLQVGVHRYVYPALTLRFRPFYADASLVWSLADRLISGAGWSDVAVFPVLPEEDNYVLVLQDSFKFFQADSCRPAFYRRLLAEAAGVAEPGLVLVPAAPRVVDAAVNGRPCRTVLAGLSRSLLPDGAFCVFVDCRAIHRGWLCMPARHGRLPIAEVKDVIDDDGPPGWITTVIGRTAEHDVLVVEPGSVLIAVHVPVEVVAEPGVEWESEELSTFHDWLHDFMQVDGPARDEHSSEDLPLAPFAWHGPSQERPEVHSVIEAAFVVLTHDFAPELYHVQLPCPATLLQATVSLQRLRPSPQCTWFPRLVEVFPQPDTSFGTLLAAPSWATGGVLAVIDCRLIDGRLFCAVLPPRVDRESILAVAGLASTEDCEVYVRDEPWPMEANGVEVVREGELILIADYSLIADAVGVDETDLLLKQACPRIWDHWSDGRASKAVLLAVSMRGIGPLARSAVCILDLRPVLLGLQSAVFENGLVDTHELAGRLQQWRPEGYRVEVVGGQAGLALPVGWREVRDGDVLRLEFLPTRPPLNRITADIETAADPLGAEWSHAVGRGEDSRYEDVQGGHSQGVSNSVCLDSPFHARVMPLYISGRRRRRLAASSAVARTCFLLLGITACFDPVDAAQIAPVALGGGQESDVALGQEIRGRLRQGPVPTPCRNLFLGRPDEGSPEEVCSLITRNVCDVCTVLDGIKYSDPEGFFFEARVVLEVLCEDAVAQPRGEVEAARRATAGVGGVAGHAVCAESFARGPCAPCTIKLEDLVPETVAGSGGGPVFFDLTSGRCLLPVSSEQVRQVTVPFDSSRLIGPPADAPKPDRFADWVATGEPGGSPLQDEVLVLTADGSFCPETCRAGWAVTFSIADRPRHAASGDAAQQSQRFVCRCVTYNALSLLDGGDAPDGRGPGLHGAVGRVALLKRSLTLQQVFVAGIQEARTEAGQFQGDGFVRYCSGCHDRRSFGVELWVARGPAWPEHVFIVSHADPWRLLGRLSALGSTYNVLAGHGPHRGHSVAKRVAWWRETSTLCAKLPASDGWIVLVDGNCRVGSVVSDGIGEHHPDAQDEAGEVMHHLLLRLQAWLPCTFSQHMEGPGGTLYQRMNQELQRCDFVGIPQAWRQWEVKARVVPEITSGHALPDHLASLVECSMSWYGQKRAKGPTKIDVAAIRNEENYDRIDAILRSAPPIDWTANVNDHAAILAEYLYGSLSAAFPLNARRMRNSFLSEAAGALHANAAALRHALRGRVQALRLARLRCTWLAWKGDAVPFQTLLSGVWARQLRCSIAVLAERIATAGKVLRKQCRADKRAHLDSLADQVGQAEAAEVHTALKRLIRPKKFRSRGPAPLPSLKRADGTFCQTEDEVVRTWRKHFSDLEGGMNVSVEELVSFGLQQQAEAGAMQTLDAAQVPDLVTLAGIFKDVNPQKAAGPDMIPPAVCRRFACQLSVLFYPVLLRSLAYLSEPVGMKGGSLFRIPKPGAPDPTACTAQRAILVQSVLEKVLHKAVRGMTVQALDACAPPLLFGGRKGLSYQLGFFCTRAFLDFSRRKQMASAILFLDISSAYYSVVRELLVGGQLSGASVEELAASLSLSKDDLQFMQSLLADEPVLSGEGSQMLLPALTREMHCGTWFLMSQDTQLVRTRRGTRPGSSLADTLYALLFVKVLQRRGDFQQEGFCPTIPWSGIRDLQPFDGRRSAGAKVAVQDLIYADDMASCIVAPDAPSLPKVVQEFTGHTVDILTGHGLRPNIGPKKTAALLSVVGPKAREVRRQVFTTGKGMLPVLRERGPGFWLSVVPQYRHLGSIVSYDGSMVAEIKSRLQLARSCFQEGRQFVFCAPCIDLARRVSLFRTHVLSSLFAGSGAWPWLCSSSWKLLDSGVFNMVRQMLRIRPDQNQRWTKCQVLAAVGLPSVEGLLALERLRFLAQLVRHGPDEAFALLQQSPRALQAFGAAETWLLQAVRCTGAPGSFREVWDEWVDLFRKPGRWKGLLRRAESWHVGFIRAQAAYQSMVRSCWEATPKPVVPCDEIVHACLCCRVAFANCHAWSAHAAKVHGFRSKARRLAQGLRCQACAALFPMHRQYRRHLQVSVRCCQAIERGGPALFPAVLGKDGHPQGVVAEGVGVSHLPEIQPEMSYELLRQLRDGHFDSTEDIFGLVLSVFEPLPALQRTVDVWMQELGDGPTRHLAEDARLALQADLWCEHLSSAPRQVEDDPVDFTPLLAPFPGSPFAQAPPIGQPGRCRWRVVDFQEGAQSVGRSYVEVSWSHACPDLATIAGFSLRIPSSAVPCEEFWRPLSCPLRCLREHQRWLSLVLQWFAFAIHAAGSGVPCQIECDFPASKGGELAGWLFRIASLSPEGKKGDAGKTGAWPMKPWPVKPLWWRGRGNFKRSYNAPSCEDRVAAAQEEWKDAILSISAAYLQGGTNSSYEQLAVDAISKLYNYGESKVLFKPTLAIEDPFRENFIGAASYFLGYNATEEQGGFPEDKGFAINAGKTWSAVEFANNQTICVGDVALAQGYYYFTDGVTGNETGVEYTFAYEKMKKTGQLKIIAHHSSLPASFGR</sequence>
<feature type="region of interest" description="Disordered" evidence="1">
    <location>
        <begin position="278"/>
        <end position="324"/>
    </location>
</feature>
<evidence type="ECO:0000313" key="3">
    <source>
        <dbReference type="Proteomes" id="UP000186817"/>
    </source>
</evidence>
<evidence type="ECO:0000256" key="1">
    <source>
        <dbReference type="SAM" id="MobiDB-lite"/>
    </source>
</evidence>
<reference evidence="2 3" key="1">
    <citation type="submission" date="2016-02" db="EMBL/GenBank/DDBJ databases">
        <title>Genome analysis of coral dinoflagellate symbionts highlights evolutionary adaptations to a symbiotic lifestyle.</title>
        <authorList>
            <person name="Aranda M."/>
            <person name="Li Y."/>
            <person name="Liew Y.J."/>
            <person name="Baumgarten S."/>
            <person name="Simakov O."/>
            <person name="Wilson M."/>
            <person name="Piel J."/>
            <person name="Ashoor H."/>
            <person name="Bougouffa S."/>
            <person name="Bajic V.B."/>
            <person name="Ryu T."/>
            <person name="Ravasi T."/>
            <person name="Bayer T."/>
            <person name="Micklem G."/>
            <person name="Kim H."/>
            <person name="Bhak J."/>
            <person name="Lajeunesse T.C."/>
            <person name="Voolstra C.R."/>
        </authorList>
    </citation>
    <scope>NUCLEOTIDE SEQUENCE [LARGE SCALE GENOMIC DNA]</scope>
    <source>
        <strain evidence="2 3">CCMP2467</strain>
    </source>
</reference>
<feature type="compositionally biased region" description="Low complexity" evidence="1">
    <location>
        <begin position="313"/>
        <end position="324"/>
    </location>
</feature>
<dbReference type="InterPro" id="IPR036691">
    <property type="entry name" value="Endo/exonu/phosph_ase_sf"/>
</dbReference>
<dbReference type="PANTHER" id="PTHR47027:SF20">
    <property type="entry name" value="REVERSE TRANSCRIPTASE-LIKE PROTEIN WITH RNA-DIRECTED DNA POLYMERASE DOMAIN"/>
    <property type="match status" value="1"/>
</dbReference>
<proteinExistence type="predicted"/>
<dbReference type="SUPFAM" id="SSF56219">
    <property type="entry name" value="DNase I-like"/>
    <property type="match status" value="1"/>
</dbReference>
<keyword evidence="3" id="KW-1185">Reference proteome</keyword>
<evidence type="ECO:0000313" key="2">
    <source>
        <dbReference type="EMBL" id="OLP88180.1"/>
    </source>
</evidence>
<dbReference type="PANTHER" id="PTHR47027">
    <property type="entry name" value="REVERSE TRANSCRIPTASE DOMAIN-CONTAINING PROTEIN"/>
    <property type="match status" value="1"/>
</dbReference>
<dbReference type="Gene3D" id="3.60.10.10">
    <property type="entry name" value="Endonuclease/exonuclease/phosphatase"/>
    <property type="match status" value="1"/>
</dbReference>
<dbReference type="Gene3D" id="3.10.450.50">
    <property type="match status" value="1"/>
</dbReference>
<comment type="caution">
    <text evidence="2">The sequence shown here is derived from an EMBL/GenBank/DDBJ whole genome shotgun (WGS) entry which is preliminary data.</text>
</comment>